<dbReference type="Gene3D" id="3.90.550.50">
    <property type="match status" value="1"/>
</dbReference>
<reference evidence="2 3" key="1">
    <citation type="journal article" date="2011" name="Proc. Natl. Acad. Sci. U.S.A.">
        <title>Niche of harmful alga Aureococcus anophagefferens revealed through ecogenomics.</title>
        <authorList>
            <person name="Gobler C.J."/>
            <person name="Berry D.L."/>
            <person name="Dyhrman S.T."/>
            <person name="Wilhelm S.W."/>
            <person name="Salamov A."/>
            <person name="Lobanov A.V."/>
            <person name="Zhang Y."/>
            <person name="Collier J.L."/>
            <person name="Wurch L.L."/>
            <person name="Kustka A.B."/>
            <person name="Dill B.D."/>
            <person name="Shah M."/>
            <person name="VerBerkmoes N.C."/>
            <person name="Kuo A."/>
            <person name="Terry A."/>
            <person name="Pangilinan J."/>
            <person name="Lindquist E.A."/>
            <person name="Lucas S."/>
            <person name="Paulsen I.T."/>
            <person name="Hattenrath-Lehmann T.K."/>
            <person name="Talmage S.C."/>
            <person name="Walker E.A."/>
            <person name="Koch F."/>
            <person name="Burson A.M."/>
            <person name="Marcoval M.A."/>
            <person name="Tang Y.Z."/>
            <person name="Lecleir G.R."/>
            <person name="Coyne K.J."/>
            <person name="Berg G.M."/>
            <person name="Bertrand E.M."/>
            <person name="Saito M.A."/>
            <person name="Gladyshev V.N."/>
            <person name="Grigoriev I.V."/>
        </authorList>
    </citation>
    <scope>NUCLEOTIDE SEQUENCE [LARGE SCALE GENOMIC DNA]</scope>
    <source>
        <strain evidence="3">CCMP 1984</strain>
    </source>
</reference>
<feature type="compositionally biased region" description="Pro residues" evidence="1">
    <location>
        <begin position="445"/>
        <end position="470"/>
    </location>
</feature>
<feature type="compositionally biased region" description="Basic and acidic residues" evidence="1">
    <location>
        <begin position="431"/>
        <end position="444"/>
    </location>
</feature>
<sequence>MRLPRLLLAAFASAHWHHGNVSKHANVLCKTDEFFMPPTQNGLHSDEVAWFLMTNAALYCERVLPMINAWGRSFPHVYAVFANATGKPEGDYRHEVTRAMARERHGRMGRDCAVVDGRAGSWLVRRCGDARVRPVLVAGYCRNPTHRGAGGPCCRANAAMQFFLDRAETTFRRVKWWVFSDDDVYARSVALLGVLAAYDAAKPLNVAASPTAIAGYARPCAGPARQFVANKPWQVVSGLSRAALLAMEDGIYKRGASAQCDALGFDGHDEGIGFFYWMHAIPTVLLAPWAHRGRVLFDAGDIFREEHNLSEAAVRGALDGNDTEPVRAALSRFLFFHNALHPPDMFRLLRRVGDDELDVAPAAAEASPVIRAPGFECTAYAARRRNATTWAPFTAADCAAPLVAPCACARGRRLDEELRRAKIRAQRAAWRKAEADLRARERRPTPPPVTPPPSPAPSPPPEECGAKWPP</sequence>
<dbReference type="GeneID" id="20224156"/>
<organism evidence="3">
    <name type="scientific">Aureococcus anophagefferens</name>
    <name type="common">Harmful bloom alga</name>
    <dbReference type="NCBI Taxonomy" id="44056"/>
    <lineage>
        <taxon>Eukaryota</taxon>
        <taxon>Sar</taxon>
        <taxon>Stramenopiles</taxon>
        <taxon>Ochrophyta</taxon>
        <taxon>Pelagophyceae</taxon>
        <taxon>Pelagomonadales</taxon>
        <taxon>Pelagomonadaceae</taxon>
        <taxon>Aureococcus</taxon>
    </lineage>
</organism>
<evidence type="ECO:0000313" key="3">
    <source>
        <dbReference type="Proteomes" id="UP000002729"/>
    </source>
</evidence>
<dbReference type="InParanoid" id="F0Y570"/>
<dbReference type="OrthoDB" id="10560117at2759"/>
<proteinExistence type="predicted"/>
<gene>
    <name evidence="2" type="ORF">AURANDRAFT_63041</name>
</gene>
<dbReference type="KEGG" id="aaf:AURANDRAFT_63041"/>
<evidence type="ECO:0000313" key="2">
    <source>
        <dbReference type="EMBL" id="EGB09852.1"/>
    </source>
</evidence>
<dbReference type="Proteomes" id="UP000002729">
    <property type="component" value="Unassembled WGS sequence"/>
</dbReference>
<protein>
    <submittedName>
        <fullName evidence="2">Uncharacterized protein</fullName>
    </submittedName>
</protein>
<keyword evidence="3" id="KW-1185">Reference proteome</keyword>
<feature type="region of interest" description="Disordered" evidence="1">
    <location>
        <begin position="430"/>
        <end position="470"/>
    </location>
</feature>
<evidence type="ECO:0000256" key="1">
    <source>
        <dbReference type="SAM" id="MobiDB-lite"/>
    </source>
</evidence>
<name>F0Y570_AURAN</name>
<dbReference type="EMBL" id="GL833125">
    <property type="protein sequence ID" value="EGB09852.1"/>
    <property type="molecule type" value="Genomic_DNA"/>
</dbReference>
<dbReference type="RefSeq" id="XP_009035883.1">
    <property type="nucleotide sequence ID" value="XM_009037635.1"/>
</dbReference>
<dbReference type="AlphaFoldDB" id="F0Y570"/>
<accession>F0Y570</accession>